<dbReference type="GO" id="GO:0005886">
    <property type="term" value="C:plasma membrane"/>
    <property type="evidence" value="ECO:0007669"/>
    <property type="project" value="TreeGrafter"/>
</dbReference>
<feature type="transmembrane region" description="Helical" evidence="1">
    <location>
        <begin position="989"/>
        <end position="1014"/>
    </location>
</feature>
<dbReference type="Pfam" id="PF00873">
    <property type="entry name" value="ACR_tran"/>
    <property type="match status" value="1"/>
</dbReference>
<comment type="caution">
    <text evidence="2">The sequence shown here is derived from an EMBL/GenBank/DDBJ whole genome shotgun (WGS) entry which is preliminary data.</text>
</comment>
<protein>
    <submittedName>
        <fullName evidence="2">Efflux RND transporter permease subunit</fullName>
    </submittedName>
</protein>
<dbReference type="GO" id="GO:0042910">
    <property type="term" value="F:xenobiotic transmembrane transporter activity"/>
    <property type="evidence" value="ECO:0007669"/>
    <property type="project" value="TreeGrafter"/>
</dbReference>
<sequence>MLNRLVRWCLHYPWMVVGAGLLLLLFGIVVIERASYDVFPEFVPAQVTVQTEAPGFVAEQVEALVTRPLENAINGANGVEAVRSDSAQGLSVIRVIFREGSDPLRARQVIAEALAGATSALPTGVAPPRLSPLTSSTMDLIKIGLVSDKLDQRQLRAFADWTLRPRLLATRGVAGATVYGSAESRFEVRLKPAELAARQVSLSEVSNAIAAVTAVRGGGFAETANQRILVRPSNGTIDAAALGSALVPTGSGGSIALRDLADITLAAGPQFGDALVMGRPGVLVSLSSQYGANTLDATRAVEATLTDMKPLFAAQGIKVFPALHRPANFIETALHGMSIDLLIGAAMIGLILFAFLRNLRVALIAFISIPLSLLAALIVLYLMGQSINTMTLGGLTVALGVVVDDAVVGVENIVRRLRGASPAGRRGIISDATVEVRAPVVYATYLLALTIAPILFLTGLQGAFFAPLALAFLLAVLASLLVAVTITPALALLLLGRTEPHPEPAFLLRAKDWHRRRLEGICGNPRGVVTATIVTSLIGLAGLMAFGGELLPAFREGHYVLKVNGPVGASMGWMRETSVRLSKDLLAIPQIATVEQQIGRAEAGEDPFPPNQGEVHVELKPGGAGSEDRALSGIRATLARYPALQSATLTFLGDRIGESLSGETAQFAVSIYGPDLDALDRTAGDIAKAVAAVPGAADVKVNSPPGTPLLSIALDPRRMAAYGVTPTDANDAIEIAFQGHVAGEVAEADRVTEVALVLPSELRQDPESVARLLVRSADGSTVRLSDIAQITLNEGRSTIAREGGQRRQVLTANPTRKDAAGFARDASAAIAAHVHLPPGVSLGFSGVAEGQKAATRQVAFNVSIAAIGIVALLILAFGGWRPAMLILAGTPFALVGGVVAIAMSGGVLSLGALVGFVTLFGIAARNAILLVSHVDHLVEEEGTDFSLPTILRATEERVTPILMTALVTALGLLPLALETGQAGREVQGPMALVILGGLFTSTLMSLLFLPALILQYRHPRCRVSDSAPDFG</sequence>
<reference evidence="2 3" key="1">
    <citation type="submission" date="2020-04" db="EMBL/GenBank/DDBJ databases">
        <title>Novosphingobium sp. TW-4 isolated from soil.</title>
        <authorList>
            <person name="Dahal R.H."/>
            <person name="Chaudhary D.K."/>
        </authorList>
    </citation>
    <scope>NUCLEOTIDE SEQUENCE [LARGE SCALE GENOMIC DNA]</scope>
    <source>
        <strain evidence="2 3">TW-4</strain>
    </source>
</reference>
<dbReference type="AlphaFoldDB" id="A0A7Y0BT52"/>
<accession>A0A7Y0BT52</accession>
<keyword evidence="1" id="KW-0812">Transmembrane</keyword>
<feature type="transmembrane region" description="Helical" evidence="1">
    <location>
        <begin position="858"/>
        <end position="880"/>
    </location>
</feature>
<dbReference type="Gene3D" id="3.30.70.1320">
    <property type="entry name" value="Multidrug efflux transporter AcrB pore domain like"/>
    <property type="match status" value="1"/>
</dbReference>
<dbReference type="Gene3D" id="3.30.70.1430">
    <property type="entry name" value="Multidrug efflux transporter AcrB pore domain"/>
    <property type="match status" value="2"/>
</dbReference>
<dbReference type="Gene3D" id="1.20.1640.10">
    <property type="entry name" value="Multidrug efflux transporter AcrB transmembrane domain"/>
    <property type="match status" value="2"/>
</dbReference>
<dbReference type="Gene3D" id="3.30.70.1440">
    <property type="entry name" value="Multidrug efflux transporter AcrB pore domain"/>
    <property type="match status" value="1"/>
</dbReference>
<dbReference type="InterPro" id="IPR001036">
    <property type="entry name" value="Acrflvin-R"/>
</dbReference>
<gene>
    <name evidence="2" type="ORF">HHL27_20695</name>
</gene>
<dbReference type="PRINTS" id="PR00702">
    <property type="entry name" value="ACRIFLAVINRP"/>
</dbReference>
<evidence type="ECO:0000256" key="1">
    <source>
        <dbReference type="SAM" id="Phobius"/>
    </source>
</evidence>
<evidence type="ECO:0000313" key="2">
    <source>
        <dbReference type="EMBL" id="NML96089.1"/>
    </source>
</evidence>
<keyword evidence="1" id="KW-0472">Membrane</keyword>
<feature type="transmembrane region" description="Helical" evidence="1">
    <location>
        <begin position="363"/>
        <end position="384"/>
    </location>
</feature>
<dbReference type="RefSeq" id="WP_169495297.1">
    <property type="nucleotide sequence ID" value="NZ_JABBGM010000017.1"/>
</dbReference>
<feature type="transmembrane region" description="Helical" evidence="1">
    <location>
        <begin position="468"/>
        <end position="495"/>
    </location>
</feature>
<dbReference type="InterPro" id="IPR027463">
    <property type="entry name" value="AcrB_DN_DC_subdom"/>
</dbReference>
<dbReference type="PANTHER" id="PTHR32063:SF4">
    <property type="entry name" value="SLR6043 PROTEIN"/>
    <property type="match status" value="1"/>
</dbReference>
<dbReference type="SUPFAM" id="SSF82714">
    <property type="entry name" value="Multidrug efflux transporter AcrB TolC docking domain, DN and DC subdomains"/>
    <property type="match status" value="2"/>
</dbReference>
<proteinExistence type="predicted"/>
<dbReference type="Proteomes" id="UP000583556">
    <property type="component" value="Unassembled WGS sequence"/>
</dbReference>
<dbReference type="EMBL" id="JABBGM010000017">
    <property type="protein sequence ID" value="NML96089.1"/>
    <property type="molecule type" value="Genomic_DNA"/>
</dbReference>
<evidence type="ECO:0000313" key="3">
    <source>
        <dbReference type="Proteomes" id="UP000583556"/>
    </source>
</evidence>
<dbReference type="SUPFAM" id="SSF82693">
    <property type="entry name" value="Multidrug efflux transporter AcrB pore domain, PN1, PN2, PC1 and PC2 subdomains"/>
    <property type="match status" value="2"/>
</dbReference>
<feature type="transmembrane region" description="Helical" evidence="1">
    <location>
        <begin position="333"/>
        <end position="356"/>
    </location>
</feature>
<feature type="transmembrane region" description="Helical" evidence="1">
    <location>
        <begin position="434"/>
        <end position="456"/>
    </location>
</feature>
<organism evidence="2 3">
    <name type="scientific">Novosphingobium olei</name>
    <dbReference type="NCBI Taxonomy" id="2728851"/>
    <lineage>
        <taxon>Bacteria</taxon>
        <taxon>Pseudomonadati</taxon>
        <taxon>Pseudomonadota</taxon>
        <taxon>Alphaproteobacteria</taxon>
        <taxon>Sphingomonadales</taxon>
        <taxon>Sphingomonadaceae</taxon>
        <taxon>Novosphingobium</taxon>
    </lineage>
</organism>
<keyword evidence="3" id="KW-1185">Reference proteome</keyword>
<dbReference type="PANTHER" id="PTHR32063">
    <property type="match status" value="1"/>
</dbReference>
<dbReference type="Gene3D" id="3.30.2090.10">
    <property type="entry name" value="Multidrug efflux transporter AcrB TolC docking domain, DN and DC subdomains"/>
    <property type="match status" value="2"/>
</dbReference>
<feature type="transmembrane region" description="Helical" evidence="1">
    <location>
        <begin position="958"/>
        <end position="977"/>
    </location>
</feature>
<keyword evidence="1" id="KW-1133">Transmembrane helix</keyword>
<dbReference type="SUPFAM" id="SSF82866">
    <property type="entry name" value="Multidrug efflux transporter AcrB transmembrane domain"/>
    <property type="match status" value="2"/>
</dbReference>
<feature type="transmembrane region" description="Helical" evidence="1">
    <location>
        <begin position="892"/>
        <end position="922"/>
    </location>
</feature>
<name>A0A7Y0BT52_9SPHN</name>
<feature type="transmembrane region" description="Helical" evidence="1">
    <location>
        <begin position="12"/>
        <end position="31"/>
    </location>
</feature>